<proteinExistence type="predicted"/>
<reference evidence="1 2" key="1">
    <citation type="submission" date="2018-02" db="EMBL/GenBank/DDBJ databases">
        <authorList>
            <person name="Cohen D.B."/>
            <person name="Kent A.D."/>
        </authorList>
    </citation>
    <scope>NUCLEOTIDE SEQUENCE [LARGE SCALE GENOMIC DNA]</scope>
    <source>
        <strain evidence="1">1</strain>
    </source>
</reference>
<dbReference type="RefSeq" id="WP_105185022.1">
    <property type="nucleotide sequence ID" value="NZ_BAAAGO010000041.1"/>
</dbReference>
<gene>
    <name evidence="1" type="ORF">MPLG2_0860</name>
</gene>
<dbReference type="KEGG" id="mgg:MPLG2_0860"/>
<keyword evidence="2" id="KW-1185">Reference proteome</keyword>
<name>A0A2N9JEU4_9ACTN</name>
<protein>
    <submittedName>
        <fullName evidence="1">Uncharacterized protein</fullName>
    </submittedName>
</protein>
<evidence type="ECO:0000313" key="1">
    <source>
        <dbReference type="EMBL" id="SPD85896.1"/>
    </source>
</evidence>
<dbReference type="Proteomes" id="UP000238164">
    <property type="component" value="Chromosome 1"/>
</dbReference>
<dbReference type="AlphaFoldDB" id="A0A2N9JEU4"/>
<dbReference type="EMBL" id="LT985188">
    <property type="protein sequence ID" value="SPD85896.1"/>
    <property type="molecule type" value="Genomic_DNA"/>
</dbReference>
<dbReference type="OrthoDB" id="4762644at2"/>
<accession>A0A2N9JEU4</accession>
<organism evidence="1 2">
    <name type="scientific">Micropruina glycogenica</name>
    <dbReference type="NCBI Taxonomy" id="75385"/>
    <lineage>
        <taxon>Bacteria</taxon>
        <taxon>Bacillati</taxon>
        <taxon>Actinomycetota</taxon>
        <taxon>Actinomycetes</taxon>
        <taxon>Propionibacteriales</taxon>
        <taxon>Nocardioidaceae</taxon>
        <taxon>Micropruina</taxon>
    </lineage>
</organism>
<sequence>MRITMGADRGTVTSIELGPAAEPTNPAVGVGYFDAGELAGYGGNLYLFADGVEIGSLFFHTVDGRLRVALGQFDPQGGWVERNPVGVVTDLPGGAEMLAGLAPVGD</sequence>
<evidence type="ECO:0000313" key="2">
    <source>
        <dbReference type="Proteomes" id="UP000238164"/>
    </source>
</evidence>